<dbReference type="PANTHER" id="PTHR33908">
    <property type="entry name" value="MANNOSYLTRANSFERASE YKCB-RELATED"/>
    <property type="match status" value="1"/>
</dbReference>
<keyword evidence="2" id="KW-1003">Cell membrane</keyword>
<evidence type="ECO:0000256" key="3">
    <source>
        <dbReference type="ARBA" id="ARBA00022676"/>
    </source>
</evidence>
<feature type="transmembrane region" description="Helical" evidence="9">
    <location>
        <begin position="134"/>
        <end position="167"/>
    </location>
</feature>
<evidence type="ECO:0000256" key="2">
    <source>
        <dbReference type="ARBA" id="ARBA00022475"/>
    </source>
</evidence>
<evidence type="ECO:0000313" key="12">
    <source>
        <dbReference type="Proteomes" id="UP001611383"/>
    </source>
</evidence>
<keyword evidence="7 9" id="KW-0472">Membrane</keyword>
<sequence length="726" mass="78769">MPRPGILGDEAAGGRQDADGHQGFQEDAHGEESLEVRGEIVCEEPMDAPPPWHRHIPDALCVSAILLTGMLALLPGLDHPGIHNWDEAIHLVVSRGLMETPLRPHVYAEPFHGPAIDDWINGGLWLHKPMGSLWFAALCMHLVGVGTGAARFGSVLGMLSAALGVFFLMRTAAGRFWSTLAACALLTLPFTYELTQGFMFGDLTDTTLAGCLALAMVLLVASIRRDSLRLAALAGIAVGLGYLCKSALALTPVGVAGVLTAGRLLGLTPGPKPRQLALLLVCAAAVALPWSLYAQHAYPELWSIESHVTRSHLFPDEARSNPSIVMWIRPIDAIFNEIHMRTLEPFPVALSLLAGLWLLYRALRTRELELLAVALWLWPTWLVLSLAAAKVPATSWGAVTAVFCALALLLRDSIRRPVLAAAVVGALSTPFLLPRLAFLKPLRTRLPDALAQTRTDYGLFEGLCLTLALVLVVGVLLLIPRIRRHLSLGLGVACSAFALYFLVPRTVLAHQKMRAAKLDVGERTSTKEAGLAAAKLLPEKAIVWMNIQTDAPEQFEQHNFMFWSGRMAFKGSPRLDWGQTQGYRHYLASPAAEPFAPLDVPAGSALRLYDLSTPAPLPDLPPGAQRLDVETVNVRVKGVAFVRTGQTRDRWAFYVAPRGEPATLSVTFHLKGGLRQTMLLTPEASLRNRTTLKDTAWFIIPVLGPKADEVEKLELPGMKAPVALGG</sequence>
<dbReference type="Proteomes" id="UP001611383">
    <property type="component" value="Chromosome"/>
</dbReference>
<keyword evidence="6 9" id="KW-1133">Transmembrane helix</keyword>
<evidence type="ECO:0000256" key="8">
    <source>
        <dbReference type="SAM" id="MobiDB-lite"/>
    </source>
</evidence>
<organism evidence="11 12">
    <name type="scientific">Archangium minus</name>
    <dbReference type="NCBI Taxonomy" id="83450"/>
    <lineage>
        <taxon>Bacteria</taxon>
        <taxon>Pseudomonadati</taxon>
        <taxon>Myxococcota</taxon>
        <taxon>Myxococcia</taxon>
        <taxon>Myxococcales</taxon>
        <taxon>Cystobacterineae</taxon>
        <taxon>Archangiaceae</taxon>
        <taxon>Archangium</taxon>
    </lineage>
</organism>
<gene>
    <name evidence="11" type="ORF">F0U60_23275</name>
</gene>
<evidence type="ECO:0000259" key="10">
    <source>
        <dbReference type="Pfam" id="PF13231"/>
    </source>
</evidence>
<keyword evidence="5 9" id="KW-0812">Transmembrane</keyword>
<evidence type="ECO:0000256" key="4">
    <source>
        <dbReference type="ARBA" id="ARBA00022679"/>
    </source>
</evidence>
<proteinExistence type="predicted"/>
<feature type="transmembrane region" description="Helical" evidence="9">
    <location>
        <begin position="393"/>
        <end position="410"/>
    </location>
</feature>
<feature type="transmembrane region" description="Helical" evidence="9">
    <location>
        <begin position="370"/>
        <end position="387"/>
    </location>
</feature>
<protein>
    <submittedName>
        <fullName evidence="11">Glycosyltransferase family 39 protein</fullName>
    </submittedName>
</protein>
<evidence type="ECO:0000256" key="7">
    <source>
        <dbReference type="ARBA" id="ARBA00023136"/>
    </source>
</evidence>
<feature type="transmembrane region" description="Helical" evidence="9">
    <location>
        <begin position="227"/>
        <end position="243"/>
    </location>
</feature>
<dbReference type="Pfam" id="PF13231">
    <property type="entry name" value="PMT_2"/>
    <property type="match status" value="1"/>
</dbReference>
<keyword evidence="12" id="KW-1185">Reference proteome</keyword>
<keyword evidence="3" id="KW-0328">Glycosyltransferase</keyword>
<reference evidence="11 12" key="1">
    <citation type="submission" date="2019-08" db="EMBL/GenBank/DDBJ databases">
        <title>Archangium and Cystobacter genomes.</title>
        <authorList>
            <person name="Chen I.-C.K."/>
            <person name="Wielgoss S."/>
        </authorList>
    </citation>
    <scope>NUCLEOTIDE SEQUENCE [LARGE SCALE GENOMIC DNA]</scope>
    <source>
        <strain evidence="11 12">Cbm 6</strain>
    </source>
</reference>
<evidence type="ECO:0000256" key="1">
    <source>
        <dbReference type="ARBA" id="ARBA00004651"/>
    </source>
</evidence>
<feature type="transmembrane region" description="Helical" evidence="9">
    <location>
        <begin position="276"/>
        <end position="293"/>
    </location>
</feature>
<comment type="subcellular location">
    <subcellularLocation>
        <location evidence="1">Cell membrane</location>
        <topology evidence="1">Multi-pass membrane protein</topology>
    </subcellularLocation>
</comment>
<evidence type="ECO:0000256" key="5">
    <source>
        <dbReference type="ARBA" id="ARBA00022692"/>
    </source>
</evidence>
<feature type="domain" description="Glycosyltransferase RgtA/B/C/D-like" evidence="10">
    <location>
        <begin position="128"/>
        <end position="284"/>
    </location>
</feature>
<accession>A0ABY9WV67</accession>
<dbReference type="EMBL" id="CP043494">
    <property type="protein sequence ID" value="WNG46710.1"/>
    <property type="molecule type" value="Genomic_DNA"/>
</dbReference>
<evidence type="ECO:0000256" key="9">
    <source>
        <dbReference type="SAM" id="Phobius"/>
    </source>
</evidence>
<feature type="region of interest" description="Disordered" evidence="8">
    <location>
        <begin position="1"/>
        <end position="32"/>
    </location>
</feature>
<feature type="transmembrane region" description="Helical" evidence="9">
    <location>
        <begin position="198"/>
        <end position="220"/>
    </location>
</feature>
<dbReference type="PANTHER" id="PTHR33908:SF11">
    <property type="entry name" value="MEMBRANE PROTEIN"/>
    <property type="match status" value="1"/>
</dbReference>
<evidence type="ECO:0000313" key="11">
    <source>
        <dbReference type="EMBL" id="WNG46710.1"/>
    </source>
</evidence>
<feature type="transmembrane region" description="Helical" evidence="9">
    <location>
        <begin position="486"/>
        <end position="503"/>
    </location>
</feature>
<dbReference type="InterPro" id="IPR038731">
    <property type="entry name" value="RgtA/B/C-like"/>
</dbReference>
<dbReference type="InterPro" id="IPR050297">
    <property type="entry name" value="LipidA_mod_glycosyltrf_83"/>
</dbReference>
<feature type="transmembrane region" description="Helical" evidence="9">
    <location>
        <begin position="457"/>
        <end position="479"/>
    </location>
</feature>
<evidence type="ECO:0000256" key="6">
    <source>
        <dbReference type="ARBA" id="ARBA00022989"/>
    </source>
</evidence>
<keyword evidence="4" id="KW-0808">Transferase</keyword>
<feature type="transmembrane region" description="Helical" evidence="9">
    <location>
        <begin position="417"/>
        <end position="437"/>
    </location>
</feature>
<name>A0ABY9WV67_9BACT</name>
<feature type="compositionally biased region" description="Basic and acidic residues" evidence="8">
    <location>
        <begin position="16"/>
        <end position="32"/>
    </location>
</feature>
<feature type="transmembrane region" description="Helical" evidence="9">
    <location>
        <begin position="174"/>
        <end position="192"/>
    </location>
</feature>